<dbReference type="GO" id="GO:0005975">
    <property type="term" value="P:carbohydrate metabolic process"/>
    <property type="evidence" value="ECO:0007669"/>
    <property type="project" value="InterPro"/>
</dbReference>
<dbReference type="Pfam" id="PF21467">
    <property type="entry name" value="BetaGal_gal-bd"/>
    <property type="match status" value="1"/>
</dbReference>
<comment type="caution">
    <text evidence="6">The sequence shown here is derived from an EMBL/GenBank/DDBJ whole genome shotgun (WGS) entry which is preliminary data.</text>
</comment>
<reference evidence="6 7" key="1">
    <citation type="submission" date="2019-04" db="EMBL/GenBank/DDBJ databases">
        <title>Microbes associate with the intestines of laboratory mice.</title>
        <authorList>
            <person name="Navarre W."/>
            <person name="Wong E."/>
            <person name="Huang K."/>
            <person name="Tropini C."/>
            <person name="Ng K."/>
            <person name="Yu B."/>
        </authorList>
    </citation>
    <scope>NUCLEOTIDE SEQUENCE [LARGE SCALE GENOMIC DNA]</scope>
    <source>
        <strain evidence="6 7">NM69_E16B</strain>
    </source>
</reference>
<feature type="domain" description="Beta-galactosidase 1-like first all-beta" evidence="4">
    <location>
        <begin position="44"/>
        <end position="155"/>
    </location>
</feature>
<dbReference type="EMBL" id="SRYZ01000042">
    <property type="protein sequence ID" value="TGY01644.1"/>
    <property type="molecule type" value="Genomic_DNA"/>
</dbReference>
<feature type="chain" id="PRO_5020329768" description="Beta-galactosidase" evidence="3">
    <location>
        <begin position="21"/>
        <end position="257"/>
    </location>
</feature>
<evidence type="ECO:0000313" key="6">
    <source>
        <dbReference type="EMBL" id="TGY01644.1"/>
    </source>
</evidence>
<keyword evidence="2" id="KW-0326">Glycosidase</keyword>
<dbReference type="AlphaFoldDB" id="A0A4S2AML6"/>
<evidence type="ECO:0000259" key="5">
    <source>
        <dbReference type="Pfam" id="PF21467"/>
    </source>
</evidence>
<dbReference type="Proteomes" id="UP000310532">
    <property type="component" value="Unassembled WGS sequence"/>
</dbReference>
<protein>
    <recommendedName>
        <fullName evidence="8">Beta-galactosidase</fullName>
    </recommendedName>
</protein>
<evidence type="ECO:0000256" key="2">
    <source>
        <dbReference type="ARBA" id="ARBA00023295"/>
    </source>
</evidence>
<keyword evidence="1" id="KW-0378">Hydrolase</keyword>
<dbReference type="Pfam" id="PF21317">
    <property type="entry name" value="BetaGal_ABD_1"/>
    <property type="match status" value="1"/>
</dbReference>
<dbReference type="Gene3D" id="2.60.120.260">
    <property type="entry name" value="Galactose-binding domain-like"/>
    <property type="match status" value="2"/>
</dbReference>
<evidence type="ECO:0000313" key="7">
    <source>
        <dbReference type="Proteomes" id="UP000310532"/>
    </source>
</evidence>
<dbReference type="PANTHER" id="PTHR23421">
    <property type="entry name" value="BETA-GALACTOSIDASE RELATED"/>
    <property type="match status" value="1"/>
</dbReference>
<feature type="domain" description="Beta-galactosidase galactose-binding" evidence="5">
    <location>
        <begin position="175"/>
        <end position="233"/>
    </location>
</feature>
<gene>
    <name evidence="6" type="ORF">E5355_14845</name>
</gene>
<dbReference type="InterPro" id="IPR008979">
    <property type="entry name" value="Galactose-bd-like_sf"/>
</dbReference>
<evidence type="ECO:0008006" key="8">
    <source>
        <dbReference type="Google" id="ProtNLM"/>
    </source>
</evidence>
<dbReference type="SUPFAM" id="SSF49785">
    <property type="entry name" value="Galactose-binding domain-like"/>
    <property type="match status" value="1"/>
</dbReference>
<proteinExistence type="predicted"/>
<evidence type="ECO:0000259" key="4">
    <source>
        <dbReference type="Pfam" id="PF21317"/>
    </source>
</evidence>
<evidence type="ECO:0000256" key="3">
    <source>
        <dbReference type="SAM" id="SignalP"/>
    </source>
</evidence>
<sequence>MNNCVVCLLLSLFPVSSLWAQEVQMTEMASLEQVYGEQQLADLPMAMNDMGLDNGGYVLYEAEITSTSNTGILEVENIRDYAVVYIDGNPVGGLTDEKKALSFPLVTGKHLLQLYVENIGRITYGPEILDNSKGLFGTVTFNDTGVEGWKMTPLEVRDCEVDGLDFTAIADTEKPVFFKGKFWLDALCEIHLNVSGWGMGEVWLNGSYLGTYWEEYPQQSLQIPADALRKGENELVVFELKNNGKRIMSLSDKVIFK</sequence>
<organism evidence="6 7">
    <name type="scientific">Bacteroides muris</name>
    <name type="common">ex Afrizal et al. 2022</name>
    <dbReference type="NCBI Taxonomy" id="2516960"/>
    <lineage>
        <taxon>Bacteria</taxon>
        <taxon>Pseudomonadati</taxon>
        <taxon>Bacteroidota</taxon>
        <taxon>Bacteroidia</taxon>
        <taxon>Bacteroidales</taxon>
        <taxon>Bacteroidaceae</taxon>
        <taxon>Bacteroides</taxon>
    </lineage>
</organism>
<keyword evidence="7" id="KW-1185">Reference proteome</keyword>
<evidence type="ECO:0000256" key="1">
    <source>
        <dbReference type="ARBA" id="ARBA00022801"/>
    </source>
</evidence>
<keyword evidence="3" id="KW-0732">Signal</keyword>
<dbReference type="GO" id="GO:0004553">
    <property type="term" value="F:hydrolase activity, hydrolyzing O-glycosyl compounds"/>
    <property type="evidence" value="ECO:0007669"/>
    <property type="project" value="InterPro"/>
</dbReference>
<dbReference type="InterPro" id="IPR048913">
    <property type="entry name" value="BetaGal_gal-bd"/>
</dbReference>
<name>A0A4S2AML6_9BACE</name>
<feature type="signal peptide" evidence="3">
    <location>
        <begin position="1"/>
        <end position="20"/>
    </location>
</feature>
<accession>A0A4S2AML6</accession>
<dbReference type="InterPro" id="IPR048912">
    <property type="entry name" value="BetaGal1-like_ABD1"/>
</dbReference>
<dbReference type="InterPro" id="IPR001944">
    <property type="entry name" value="Glycoside_Hdrlase_35"/>
</dbReference>